<protein>
    <submittedName>
        <fullName evidence="9">Ribonucleoside-diphosphate reductase subunit alpha</fullName>
        <ecNumber evidence="9">1.17.4.1</ecNumber>
    </submittedName>
</protein>
<keyword evidence="5" id="KW-0215">Deoxyribonucleotide synthesis</keyword>
<evidence type="ECO:0000256" key="2">
    <source>
        <dbReference type="ARBA" id="ARBA00022533"/>
    </source>
</evidence>
<dbReference type="InterPro" id="IPR005144">
    <property type="entry name" value="ATP-cone_dom"/>
</dbReference>
<evidence type="ECO:0000256" key="5">
    <source>
        <dbReference type="ARBA" id="ARBA00023116"/>
    </source>
</evidence>
<name>A0A9D0YQ90_AQUAO</name>
<dbReference type="SUPFAM" id="SSF48168">
    <property type="entry name" value="R1 subunit of ribonucleotide reductase, N-terminal domain"/>
    <property type="match status" value="1"/>
</dbReference>
<dbReference type="GO" id="GO:0004748">
    <property type="term" value="F:ribonucleoside-diphosphate reductase activity, thioredoxin disulfide as acceptor"/>
    <property type="evidence" value="ECO:0007669"/>
    <property type="project" value="UniProtKB-EC"/>
</dbReference>
<dbReference type="Gene3D" id="3.20.70.20">
    <property type="match status" value="1"/>
</dbReference>
<keyword evidence="2" id="KW-0021">Allosteric enzyme</keyword>
<sequence>MLFEVIKRDGRVEPFDTKKIEKVIKVCAKGLNIDLQKFSQKLALFLKPRMTTREIQHNLITAAISLIVTEENKEDWSRFANRLILVDFKKEIRVRREQKYKAEVTRYGFFANFEDFYRFLKEYIAKGVYSKLFLEIPTDVLKELYYKIFDKENFSNPLWNRAKHMQTQKFIRSYLTEENNFPIELPEEVWFLQSLLGFLPSVKNYGSDWKDYKQKVLRHYTYLSEFLIIPATPQMLNLRRAKANLSSCFILDVNDNTESIVHTQSQIAQISRNAGGVGLYIGKLRPSGSWIKGNRGKANKITDWVKIYEATVNAFNQQGKRKGSLTVALPVWHKDILDFLEVIDLDIGEVTKKSPDVFTQVVIPDFFFKYVNENKTFYLIDLHEITHILGRKDLDLTDTYGEEAEKRYNGIVKLIEEGKVKNYKRVNPREILRKIFYYWGRKGLPYIFFEDNANIFSPFEEKIYSANLCVENFSPFRNTDPQDLYCIEEEKLGYIHTCNITNVNLLALYGQGYLKDTEKLKEFVFHLYEYMDNLIDITDLPVKESKKHNRIYRTVTAGFMGLADLFVAKSVEDGRYYGYRWTSRRANGEDTLRLVEEVFGKFAFLAVLASSRLARDRGKPEGFERSKYKKGILLGRYNLSEEKDRKLIEKLIGKENLGQLEDNLKSYGIRNTLLLNCPPNTSTSILAGVSAGVMPAFSLTQVEDQQTGLFVNFVPLYKYKWFYDTYTNFSSHTDYDNLTNIIAQIQRFVDGGISFEVTVNHNFFDTGEKLTTLFALVLSLARRKGIKALYYWRHILKDKTVEVEECESCAN</sequence>
<organism evidence="9 10">
    <name type="scientific">Aquifex aeolicus</name>
    <dbReference type="NCBI Taxonomy" id="63363"/>
    <lineage>
        <taxon>Bacteria</taxon>
        <taxon>Pseudomonadati</taxon>
        <taxon>Aquificota</taxon>
        <taxon>Aquificia</taxon>
        <taxon>Aquificales</taxon>
        <taxon>Aquificaceae</taxon>
        <taxon>Aquifex</taxon>
    </lineage>
</organism>
<keyword evidence="3 7" id="KW-0547">Nucleotide-binding</keyword>
<comment type="similarity">
    <text evidence="1">Belongs to the ribonucleoside diphosphate reductase large chain family.</text>
</comment>
<dbReference type="GO" id="GO:0005971">
    <property type="term" value="C:ribonucleoside-diphosphate reductase complex"/>
    <property type="evidence" value="ECO:0007669"/>
    <property type="project" value="TreeGrafter"/>
</dbReference>
<evidence type="ECO:0000313" key="10">
    <source>
        <dbReference type="Proteomes" id="UP000606463"/>
    </source>
</evidence>
<keyword evidence="4 7" id="KW-0067">ATP-binding</keyword>
<dbReference type="InterPro" id="IPR013346">
    <property type="entry name" value="NrdE_NrdA_C"/>
</dbReference>
<dbReference type="AlphaFoldDB" id="A0A9D0YQ90"/>
<dbReference type="Pfam" id="PF02867">
    <property type="entry name" value="Ribonuc_red_lgC"/>
    <property type="match status" value="1"/>
</dbReference>
<accession>A0A9D0YQ90</accession>
<gene>
    <name evidence="9" type="ORF">EYH37_05400</name>
</gene>
<evidence type="ECO:0000256" key="6">
    <source>
        <dbReference type="ARBA" id="ARBA00047754"/>
    </source>
</evidence>
<proteinExistence type="inferred from homology"/>
<dbReference type="InterPro" id="IPR039718">
    <property type="entry name" value="Rrm1"/>
</dbReference>
<comment type="caution">
    <text evidence="9">The sequence shown here is derived from an EMBL/GenBank/DDBJ whole genome shotgun (WGS) entry which is preliminary data.</text>
</comment>
<evidence type="ECO:0000256" key="1">
    <source>
        <dbReference type="ARBA" id="ARBA00010406"/>
    </source>
</evidence>
<reference evidence="9" key="1">
    <citation type="journal article" date="2020" name="ISME J.">
        <title>Gammaproteobacteria mediating utilization of methyl-, sulfur- and petroleum organic compounds in deep ocean hydrothermal plumes.</title>
        <authorList>
            <person name="Zhou Z."/>
            <person name="Liu Y."/>
            <person name="Pan J."/>
            <person name="Cron B.R."/>
            <person name="Toner B.M."/>
            <person name="Anantharaman K."/>
            <person name="Breier J.A."/>
            <person name="Dick G.J."/>
            <person name="Li M."/>
        </authorList>
    </citation>
    <scope>NUCLEOTIDE SEQUENCE</scope>
    <source>
        <strain evidence="9">SZUA-1501</strain>
    </source>
</reference>
<comment type="catalytic activity">
    <reaction evidence="6">
        <text>a 2'-deoxyribonucleoside 5'-diphosphate + [thioredoxin]-disulfide + H2O = a ribonucleoside 5'-diphosphate + [thioredoxin]-dithiol</text>
        <dbReference type="Rhea" id="RHEA:23252"/>
        <dbReference type="Rhea" id="RHEA-COMP:10698"/>
        <dbReference type="Rhea" id="RHEA-COMP:10700"/>
        <dbReference type="ChEBI" id="CHEBI:15377"/>
        <dbReference type="ChEBI" id="CHEBI:29950"/>
        <dbReference type="ChEBI" id="CHEBI:50058"/>
        <dbReference type="ChEBI" id="CHEBI:57930"/>
        <dbReference type="ChEBI" id="CHEBI:73316"/>
        <dbReference type="EC" id="1.17.4.1"/>
    </reaction>
</comment>
<evidence type="ECO:0000259" key="8">
    <source>
        <dbReference type="PROSITE" id="PS51161"/>
    </source>
</evidence>
<dbReference type="GO" id="GO:0009263">
    <property type="term" value="P:deoxyribonucleotide biosynthetic process"/>
    <property type="evidence" value="ECO:0007669"/>
    <property type="project" value="UniProtKB-KW"/>
</dbReference>
<dbReference type="EMBL" id="DQVE01000055">
    <property type="protein sequence ID" value="HIP98776.1"/>
    <property type="molecule type" value="Genomic_DNA"/>
</dbReference>
<dbReference type="PRINTS" id="PR01183">
    <property type="entry name" value="RIBORDTASEM1"/>
</dbReference>
<dbReference type="GO" id="GO:0005524">
    <property type="term" value="F:ATP binding"/>
    <property type="evidence" value="ECO:0007669"/>
    <property type="project" value="UniProtKB-UniRule"/>
</dbReference>
<keyword evidence="9" id="KW-0560">Oxidoreductase</keyword>
<dbReference type="Proteomes" id="UP000606463">
    <property type="component" value="Unassembled WGS sequence"/>
</dbReference>
<evidence type="ECO:0000256" key="4">
    <source>
        <dbReference type="ARBA" id="ARBA00022840"/>
    </source>
</evidence>
<evidence type="ECO:0000313" key="9">
    <source>
        <dbReference type="EMBL" id="HIP98776.1"/>
    </source>
</evidence>
<dbReference type="NCBIfam" id="TIGR02506">
    <property type="entry name" value="NrdE_NrdA"/>
    <property type="match status" value="1"/>
</dbReference>
<dbReference type="InterPro" id="IPR008926">
    <property type="entry name" value="RNR_R1-su_N"/>
</dbReference>
<dbReference type="Pfam" id="PF03477">
    <property type="entry name" value="ATP-cone"/>
    <property type="match status" value="1"/>
</dbReference>
<feature type="domain" description="ATP-cone" evidence="8">
    <location>
        <begin position="3"/>
        <end position="94"/>
    </location>
</feature>
<dbReference type="Gene3D" id="1.10.1650.20">
    <property type="match status" value="1"/>
</dbReference>
<evidence type="ECO:0000256" key="3">
    <source>
        <dbReference type="ARBA" id="ARBA00022741"/>
    </source>
</evidence>
<dbReference type="InterPro" id="IPR000788">
    <property type="entry name" value="RNR_lg_C"/>
</dbReference>
<dbReference type="PANTHER" id="PTHR11573">
    <property type="entry name" value="RIBONUCLEOSIDE-DIPHOSPHATE REDUCTASE LARGE CHAIN"/>
    <property type="match status" value="1"/>
</dbReference>
<evidence type="ECO:0000256" key="7">
    <source>
        <dbReference type="PROSITE-ProRule" id="PRU00492"/>
    </source>
</evidence>
<dbReference type="PROSITE" id="PS51161">
    <property type="entry name" value="ATP_CONE"/>
    <property type="match status" value="1"/>
</dbReference>
<dbReference type="EC" id="1.17.4.1" evidence="9"/>
<dbReference type="PANTHER" id="PTHR11573:SF6">
    <property type="entry name" value="RIBONUCLEOSIDE-DIPHOSPHATE REDUCTASE LARGE SUBUNIT"/>
    <property type="match status" value="1"/>
</dbReference>
<dbReference type="SUPFAM" id="SSF51998">
    <property type="entry name" value="PFL-like glycyl radical enzymes"/>
    <property type="match status" value="1"/>
</dbReference>